<dbReference type="PRINTS" id="PR01490">
    <property type="entry name" value="RTXTOXIND"/>
</dbReference>
<dbReference type="Pfam" id="PF25917">
    <property type="entry name" value="BSH_RND"/>
    <property type="match status" value="1"/>
</dbReference>
<evidence type="ECO:0000256" key="1">
    <source>
        <dbReference type="ARBA" id="ARBA00004167"/>
    </source>
</evidence>
<dbReference type="eggNOG" id="COG1566">
    <property type="taxonomic scope" value="Bacteria"/>
</dbReference>
<dbReference type="GO" id="GO:0055085">
    <property type="term" value="P:transmembrane transport"/>
    <property type="evidence" value="ECO:0007669"/>
    <property type="project" value="InterPro"/>
</dbReference>
<keyword evidence="10" id="KW-1185">Reference proteome</keyword>
<keyword evidence="5" id="KW-0175">Coiled coil</keyword>
<accession>W0V1K6</accession>
<gene>
    <name evidence="9" type="ORF">GJA_1106</name>
</gene>
<dbReference type="STRING" id="1349767.GJA_1106"/>
<evidence type="ECO:0000256" key="6">
    <source>
        <dbReference type="SAM" id="Phobius"/>
    </source>
</evidence>
<dbReference type="OrthoDB" id="9811754at2"/>
<organism evidence="9 10">
    <name type="scientific">Janthinobacterium agaricidamnosum NBRC 102515 = DSM 9628</name>
    <dbReference type="NCBI Taxonomy" id="1349767"/>
    <lineage>
        <taxon>Bacteria</taxon>
        <taxon>Pseudomonadati</taxon>
        <taxon>Pseudomonadota</taxon>
        <taxon>Betaproteobacteria</taxon>
        <taxon>Burkholderiales</taxon>
        <taxon>Oxalobacteraceae</taxon>
        <taxon>Janthinobacterium</taxon>
    </lineage>
</organism>
<protein>
    <submittedName>
        <fullName evidence="9">HlyD secretion family protein</fullName>
    </submittedName>
</protein>
<feature type="domain" description="CusB-like beta-barrel" evidence="8">
    <location>
        <begin position="276"/>
        <end position="319"/>
    </location>
</feature>
<dbReference type="Pfam" id="PF25954">
    <property type="entry name" value="Beta-barrel_RND_2"/>
    <property type="match status" value="1"/>
</dbReference>
<comment type="subcellular location">
    <subcellularLocation>
        <location evidence="1">Membrane</location>
        <topology evidence="1">Single-pass membrane protein</topology>
    </subcellularLocation>
</comment>
<dbReference type="RefSeq" id="WP_038489490.1">
    <property type="nucleotide sequence ID" value="NZ_BCTH01000061.1"/>
</dbReference>
<dbReference type="InterPro" id="IPR058625">
    <property type="entry name" value="MdtA-like_BSH"/>
</dbReference>
<dbReference type="InterPro" id="IPR050739">
    <property type="entry name" value="MFP"/>
</dbReference>
<dbReference type="GO" id="GO:0016020">
    <property type="term" value="C:membrane"/>
    <property type="evidence" value="ECO:0007669"/>
    <property type="project" value="UniProtKB-SubCell"/>
</dbReference>
<dbReference type="Gene3D" id="1.10.287.470">
    <property type="entry name" value="Helix hairpin bin"/>
    <property type="match status" value="1"/>
</dbReference>
<dbReference type="PANTHER" id="PTHR30386">
    <property type="entry name" value="MEMBRANE FUSION SUBUNIT OF EMRAB-TOLC MULTIDRUG EFFLUX PUMP"/>
    <property type="match status" value="1"/>
</dbReference>
<dbReference type="Proteomes" id="UP000027604">
    <property type="component" value="Chromosome I"/>
</dbReference>
<feature type="transmembrane region" description="Helical" evidence="6">
    <location>
        <begin position="38"/>
        <end position="58"/>
    </location>
</feature>
<dbReference type="HOGENOM" id="CLU_018816_15_1_4"/>
<dbReference type="EMBL" id="HG322949">
    <property type="protein sequence ID" value="CDG81761.1"/>
    <property type="molecule type" value="Genomic_DNA"/>
</dbReference>
<evidence type="ECO:0000259" key="8">
    <source>
        <dbReference type="Pfam" id="PF25954"/>
    </source>
</evidence>
<evidence type="ECO:0000313" key="9">
    <source>
        <dbReference type="EMBL" id="CDG81761.1"/>
    </source>
</evidence>
<dbReference type="KEGG" id="jag:GJA_1106"/>
<keyword evidence="3 6" id="KW-1133">Transmembrane helix</keyword>
<dbReference type="InterPro" id="IPR058792">
    <property type="entry name" value="Beta-barrel_RND_2"/>
</dbReference>
<dbReference type="Gene3D" id="2.40.50.100">
    <property type="match status" value="1"/>
</dbReference>
<dbReference type="PANTHER" id="PTHR30386:SF26">
    <property type="entry name" value="TRANSPORT PROTEIN COMB"/>
    <property type="match status" value="1"/>
</dbReference>
<dbReference type="AlphaFoldDB" id="W0V1K6"/>
<evidence type="ECO:0000256" key="4">
    <source>
        <dbReference type="ARBA" id="ARBA00023136"/>
    </source>
</evidence>
<reference evidence="9 10" key="1">
    <citation type="journal article" date="2015" name="Genome Announc.">
        <title>Genome Sequence of Mushroom Soft-Rot Pathogen Janthinobacterium agaricidamnosum.</title>
        <authorList>
            <person name="Graupner K."/>
            <person name="Lackner G."/>
            <person name="Hertweck C."/>
        </authorList>
    </citation>
    <scope>NUCLEOTIDE SEQUENCE [LARGE SCALE GENOMIC DNA]</scope>
    <source>
        <strain evidence="10">NBRC 102515 / DSM 9628</strain>
    </source>
</reference>
<keyword evidence="4 6" id="KW-0472">Membrane</keyword>
<proteinExistence type="predicted"/>
<evidence type="ECO:0000256" key="2">
    <source>
        <dbReference type="ARBA" id="ARBA00022692"/>
    </source>
</evidence>
<evidence type="ECO:0000259" key="7">
    <source>
        <dbReference type="Pfam" id="PF25917"/>
    </source>
</evidence>
<dbReference type="PATRIC" id="fig|1349767.4.peg.2832"/>
<dbReference type="SUPFAM" id="SSF111369">
    <property type="entry name" value="HlyD-like secretion proteins"/>
    <property type="match status" value="2"/>
</dbReference>
<name>W0V1K6_9BURK</name>
<keyword evidence="2 6" id="KW-0812">Transmembrane</keyword>
<evidence type="ECO:0000256" key="3">
    <source>
        <dbReference type="ARBA" id="ARBA00022989"/>
    </source>
</evidence>
<evidence type="ECO:0000256" key="5">
    <source>
        <dbReference type="SAM" id="Coils"/>
    </source>
</evidence>
<dbReference type="Gene3D" id="2.40.30.170">
    <property type="match status" value="1"/>
</dbReference>
<feature type="domain" description="Multidrug resistance protein MdtA-like barrel-sandwich hybrid" evidence="7">
    <location>
        <begin position="78"/>
        <end position="273"/>
    </location>
</feature>
<feature type="coiled-coil region" evidence="5">
    <location>
        <begin position="115"/>
        <end position="142"/>
    </location>
</feature>
<evidence type="ECO:0000313" key="10">
    <source>
        <dbReference type="Proteomes" id="UP000027604"/>
    </source>
</evidence>
<sequence>MSEQHNLAEQKVLGAVPPAVPASAPVAPAAATPPNRRVMVIAGLIAIAAIGAGGRMWYRSHYFVDTDNAYVSGHVHPVSSRIAGVVTRVLIDDNQVVKEGDVIAELDPFDQRVKAEQIQAQIASAEQQVLQSDAQIAQVKAQASAAQAQVVQSEALLLRARQDADRFGQLYTSQMKAVSKAEVDAANAGRTSAVADLAARRDSAAAAKEQIAAAGAARDVLKAQVEVLRVQLKDAQQQLAYNQILAPVSGRIGKRNVETGMRVQPGQQLAAIVQDNVWVTANFKETQLADLHRGQAVHVRVDALPGKKLVGTLDSFAPASGAQFALLPADNATGNFTKIVQRVPVKVVFKPEDIKALDGRLVPGMSVVAEVEVNQPEAAGGATKTATR</sequence>